<evidence type="ECO:0000313" key="3">
    <source>
        <dbReference type="EMBL" id="MRI65319.1"/>
    </source>
</evidence>
<dbReference type="Pfam" id="PF02719">
    <property type="entry name" value="Polysacc_synt_2"/>
    <property type="match status" value="1"/>
</dbReference>
<feature type="domain" description="Polysaccharide biosynthesis protein CapD-like" evidence="2">
    <location>
        <begin position="8"/>
        <end position="279"/>
    </location>
</feature>
<evidence type="ECO:0000259" key="2">
    <source>
        <dbReference type="Pfam" id="PF02719"/>
    </source>
</evidence>
<dbReference type="RefSeq" id="WP_163578405.1">
    <property type="nucleotide sequence ID" value="NZ_JBHUMW010000002.1"/>
</dbReference>
<name>A0A6N7QZI8_9BACI</name>
<dbReference type="PANTHER" id="PTHR43318">
    <property type="entry name" value="UDP-N-ACETYLGLUCOSAMINE 4,6-DEHYDRATASE"/>
    <property type="match status" value="1"/>
</dbReference>
<dbReference type="InterPro" id="IPR003869">
    <property type="entry name" value="Polysac_CapD-like"/>
</dbReference>
<dbReference type="SUPFAM" id="SSF51735">
    <property type="entry name" value="NAD(P)-binding Rossmann-fold domains"/>
    <property type="match status" value="1"/>
</dbReference>
<gene>
    <name evidence="3" type="ORF">GH885_03030</name>
</gene>
<dbReference type="CDD" id="cd05237">
    <property type="entry name" value="UDP_invert_4-6DH_SDR_e"/>
    <property type="match status" value="1"/>
</dbReference>
<comment type="caution">
    <text evidence="3">The sequence shown here is derived from an EMBL/GenBank/DDBJ whole genome shotgun (WGS) entry which is preliminary data.</text>
</comment>
<organism evidence="3 4">
    <name type="scientific">Gracilibacillus thailandensis</name>
    <dbReference type="NCBI Taxonomy" id="563735"/>
    <lineage>
        <taxon>Bacteria</taxon>
        <taxon>Bacillati</taxon>
        <taxon>Bacillota</taxon>
        <taxon>Bacilli</taxon>
        <taxon>Bacillales</taxon>
        <taxon>Bacillaceae</taxon>
        <taxon>Gracilibacillus</taxon>
    </lineage>
</organism>
<evidence type="ECO:0000256" key="1">
    <source>
        <dbReference type="ARBA" id="ARBA00007430"/>
    </source>
</evidence>
<accession>A0A6N7QZI8</accession>
<reference evidence="3 4" key="1">
    <citation type="submission" date="2019-10" db="EMBL/GenBank/DDBJ databases">
        <title>Gracilibacillus salitolerans sp. nov., a moderate halophile isolated from a saline soil in northwest China.</title>
        <authorList>
            <person name="Gan L."/>
        </authorList>
    </citation>
    <scope>NUCLEOTIDE SEQUENCE [LARGE SCALE GENOMIC DNA]</scope>
    <source>
        <strain evidence="3 4">TP2-8</strain>
    </source>
</reference>
<dbReference type="InterPro" id="IPR036291">
    <property type="entry name" value="NAD(P)-bd_dom_sf"/>
</dbReference>
<dbReference type="AlphaFoldDB" id="A0A6N7QZI8"/>
<dbReference type="EMBL" id="WJEE01000003">
    <property type="protein sequence ID" value="MRI65319.1"/>
    <property type="molecule type" value="Genomic_DNA"/>
</dbReference>
<dbReference type="Proteomes" id="UP000435187">
    <property type="component" value="Unassembled WGS sequence"/>
</dbReference>
<protein>
    <submittedName>
        <fullName evidence="3">SDR family NAD(P)-dependent oxidoreductase</fullName>
    </submittedName>
</protein>
<dbReference type="InterPro" id="IPR051203">
    <property type="entry name" value="Polysaccharide_Synthase-Rel"/>
</dbReference>
<evidence type="ECO:0000313" key="4">
    <source>
        <dbReference type="Proteomes" id="UP000435187"/>
    </source>
</evidence>
<keyword evidence="4" id="KW-1185">Reference proteome</keyword>
<proteinExistence type="inferred from homology"/>
<dbReference type="Gene3D" id="3.40.50.720">
    <property type="entry name" value="NAD(P)-binding Rossmann-like Domain"/>
    <property type="match status" value="1"/>
</dbReference>
<sequence length="321" mass="35769">MFFKDRTILVIGGTGTIGTSIIAELLKDQPKKIKIFSRDEYKQNVVKEQFNHHNRLEFVIGDVRDEDRVEEVMTNVDYVLQLAAMKRVDACEQNPIEAVQTNIIGNYHVMKAAIANKVKKVVFTSSDKAISPTNAYGATKLIGERLIAAAGENNTVFASVRFGNVMGSRGSVIPLFQEQIRSQQKITVTDPDMTRFMMTVSQATKLTIKALKEAKGGEIFVLKMPVIRLGDLAEILIKHSQQQVTTEIIGLKPGEKMYEELMTHEESLHAWEFSNMFVIPVDTGVSYGHAKKAKPGTYSSAEQKAVSQEELYQLLTGANLI</sequence>
<comment type="similarity">
    <text evidence="1">Belongs to the polysaccharide synthase family.</text>
</comment>
<dbReference type="PANTHER" id="PTHR43318:SF2">
    <property type="entry name" value="UDP-N-ACETYLGLUCOSAMINE 4,6-DEHYDRATASE (INVERTING)"/>
    <property type="match status" value="1"/>
</dbReference>